<dbReference type="EMBL" id="MU003499">
    <property type="protein sequence ID" value="KAF2473794.1"/>
    <property type="molecule type" value="Genomic_DNA"/>
</dbReference>
<sequence>MAPSTKKPKSKRSAQQRSDDFIMNTNDSSIVSKRCVSKLYLPKEPDFYQPFVSKFVRRNPLINRGYWLRMHAIEQVVRCFIEEDPERPKVVVNLGCGYDPLPFQIWHRYPTICVNTTFVDVDYPHLIARKRDRMLTDSLLRDELLKTNLRPSEHPVYLRSDRYMALGCDLRDITTLERVLKAEFDTHSSHLLFVAEVSVTYMPISDSDALIHWASTLKDARFCLLEQYLPEGPDHPFAKTMLKHFDKLQTPIQAIKQYPSLKQQESRFINAGWLAVETSRNLWDLWGDDSFTPTHLRRSLDKVEPFDEWEEFALFASHYFMLVASNVISSAPGHAPAVGGLHAAAQRKNTMEMPLLTLTHYESPPGAQLTFRRFGAAFVLGEGTVAIHGGQGPQHRLANIDLLSRGQSKATIHPLPPTQARVCHTITPIDPNRALLVGGRKSPTQVLADCWMMANGAWEQVEDLEPGRYRHSSVKVEILSGESKTEAVLVCGGKTSDGIVLDEWCLWLPSQGWQTIPVTGPRPQARTSAAISTSNHSLSRGLLIGGMDPDGTVLDEIWSWEILASSTIQLRFIDRTRHINSLPAMSLHARLGASLLPFGDFLLLFGGICRKGILGFAEDFLLIFDGPIITYDVANLETMASGLPLLVGTSAVLASKEEIIITGGGAVCFSMGSFWNEGYFSITQGSQTPSPQTFSIAQIDQPSPPRDSDPIVRAKGKKETSNYQDSQNTDLPSVARVRLKSPEDFSQLVAASKPAIMEGLDLGPCVQLWTLEYLKEKLGVNRELVIHECDSDRMTFKDKNFQYVKRTVGEFLDGISKGKKTYLRAASKNQPNRLPTKIEDDFPTIASDFRLPEALSPILRSYHSSPLRISGPVSLWLHYDVLANVLCQIKGRKSLRLFPPSDVKYLNYPPGGSSSNINVLKSKDPKLSHTHPQIAVLGPGDVLFIPPMWSHTATPEEDVSVAVNVFFRNLSSGYAAGKDVYGNRDLQAYENGRRDVEKILKAFRDVPCDLAMFYLSRLAAEIQERAEQLGLQA</sequence>
<protein>
    <submittedName>
        <fullName evidence="1">LCM-domain-containing protein</fullName>
    </submittedName>
</protein>
<organism evidence="1 2">
    <name type="scientific">Lindgomyces ingoldianus</name>
    <dbReference type="NCBI Taxonomy" id="673940"/>
    <lineage>
        <taxon>Eukaryota</taxon>
        <taxon>Fungi</taxon>
        <taxon>Dikarya</taxon>
        <taxon>Ascomycota</taxon>
        <taxon>Pezizomycotina</taxon>
        <taxon>Dothideomycetes</taxon>
        <taxon>Pleosporomycetidae</taxon>
        <taxon>Pleosporales</taxon>
        <taxon>Lindgomycetaceae</taxon>
        <taxon>Lindgomyces</taxon>
    </lineage>
</organism>
<evidence type="ECO:0000313" key="2">
    <source>
        <dbReference type="Proteomes" id="UP000799755"/>
    </source>
</evidence>
<dbReference type="Proteomes" id="UP000799755">
    <property type="component" value="Unassembled WGS sequence"/>
</dbReference>
<accession>A0ACB6R398</accession>
<name>A0ACB6R398_9PLEO</name>
<gene>
    <name evidence="1" type="ORF">BDR25DRAFT_281762</name>
</gene>
<reference evidence="1" key="1">
    <citation type="journal article" date="2020" name="Stud. Mycol.">
        <title>101 Dothideomycetes genomes: a test case for predicting lifestyles and emergence of pathogens.</title>
        <authorList>
            <person name="Haridas S."/>
            <person name="Albert R."/>
            <person name="Binder M."/>
            <person name="Bloem J."/>
            <person name="Labutti K."/>
            <person name="Salamov A."/>
            <person name="Andreopoulos B."/>
            <person name="Baker S."/>
            <person name="Barry K."/>
            <person name="Bills G."/>
            <person name="Bluhm B."/>
            <person name="Cannon C."/>
            <person name="Castanera R."/>
            <person name="Culley D."/>
            <person name="Daum C."/>
            <person name="Ezra D."/>
            <person name="Gonzalez J."/>
            <person name="Henrissat B."/>
            <person name="Kuo A."/>
            <person name="Liang C."/>
            <person name="Lipzen A."/>
            <person name="Lutzoni F."/>
            <person name="Magnuson J."/>
            <person name="Mondo S."/>
            <person name="Nolan M."/>
            <person name="Ohm R."/>
            <person name="Pangilinan J."/>
            <person name="Park H.-J."/>
            <person name="Ramirez L."/>
            <person name="Alfaro M."/>
            <person name="Sun H."/>
            <person name="Tritt A."/>
            <person name="Yoshinaga Y."/>
            <person name="Zwiers L.-H."/>
            <person name="Turgeon B."/>
            <person name="Goodwin S."/>
            <person name="Spatafora J."/>
            <person name="Crous P."/>
            <person name="Grigoriev I."/>
        </authorList>
    </citation>
    <scope>NUCLEOTIDE SEQUENCE</scope>
    <source>
        <strain evidence="1">ATCC 200398</strain>
    </source>
</reference>
<evidence type="ECO:0000313" key="1">
    <source>
        <dbReference type="EMBL" id="KAF2473794.1"/>
    </source>
</evidence>
<keyword evidence="2" id="KW-1185">Reference proteome</keyword>
<comment type="caution">
    <text evidence="1">The sequence shown here is derived from an EMBL/GenBank/DDBJ whole genome shotgun (WGS) entry which is preliminary data.</text>
</comment>
<proteinExistence type="predicted"/>